<dbReference type="EMBL" id="JAENHP010000007">
    <property type="protein sequence ID" value="MBM2618537.1"/>
    <property type="molecule type" value="Genomic_DNA"/>
</dbReference>
<reference evidence="1 2" key="1">
    <citation type="submission" date="2021-01" db="EMBL/GenBank/DDBJ databases">
        <title>Actinoplanes sp. nov. LDG1-06 isolated from lichen.</title>
        <authorList>
            <person name="Saeng-In P."/>
            <person name="Phongsopitanun W."/>
            <person name="Kanchanasin P."/>
            <person name="Yuki M."/>
            <person name="Kudo T."/>
            <person name="Ohkuma M."/>
            <person name="Tanasupawat S."/>
        </authorList>
    </citation>
    <scope>NUCLEOTIDE SEQUENCE [LARGE SCALE GENOMIC DNA]</scope>
    <source>
        <strain evidence="1 2">LDG1-06</strain>
    </source>
</reference>
<organism evidence="1 2">
    <name type="scientific">Paractinoplanes ovalisporus</name>
    <dbReference type="NCBI Taxonomy" id="2810368"/>
    <lineage>
        <taxon>Bacteria</taxon>
        <taxon>Bacillati</taxon>
        <taxon>Actinomycetota</taxon>
        <taxon>Actinomycetes</taxon>
        <taxon>Micromonosporales</taxon>
        <taxon>Micromonosporaceae</taxon>
        <taxon>Paractinoplanes</taxon>
    </lineage>
</organism>
<gene>
    <name evidence="1" type="ORF">JIG36_23555</name>
</gene>
<proteinExistence type="predicted"/>
<dbReference type="RefSeq" id="WP_203378533.1">
    <property type="nucleotide sequence ID" value="NZ_JAENHP010000007.1"/>
</dbReference>
<evidence type="ECO:0000313" key="1">
    <source>
        <dbReference type="EMBL" id="MBM2618537.1"/>
    </source>
</evidence>
<name>A0ABS2AFE4_9ACTN</name>
<sequence length="733" mass="79333">MNPGYAAGELAKALATASAHEDEATRRRADERAGRWASVLRGMLSGALRVGSRKPVADLPVWVTPEVVRGGFATGRAAAAGGERGAPFAHYLTEAGLAELTARLDSGAYHVELPEHAALLVVAWLLRAGDRDGALRLLEEIGPYGERLRFSPLPGEAVADPDVVWRETSADAGERLAQRRRNPQIEAQREALTVWNPFADELLVLWCETVVDGQVAAAMDDDWRRRASALLRRYERLAAAHTWCGKHKRPKENLAILRSALAKVEDGVSLTPRARGMLQHAVDSMLRRRGTPGSARHAALRAGQAAEASVPTHHELARILVRRLAALPPGQGIGDVEEVLSPVRAGEADGVAPGTEFPVSLRAPVLRALAGTVEELVAARVVPSAEVLASLVPQIAAATAAAPYRDEALRTLMAATYRALRNRRSLLLLNLEHQVRLGELPWVRAVQPYRTADDDTRGEAHATLRRLGELALEGFPATLLPNPLVRELSTLGKEADAGLPWVSELAADIFEGTFATSFLGAAKVAAELLPGSLYERYYGIDYARISAIDDLRKRGRQAAATSPAFDALCRERAGELGDLRGRSVAANGMVIEQAQILTTHNLATLVARVGVRPESGWPVLADRAFATATTLAGRLRGNPRPLGTVKDIAYAWRQLVFFLSLSDEAEVRARFANWSRELDSRPDPVRAAIGPALSGLTRVAIDRTAEPDDASGTSRRLLGWTTGRHWMLVRLSR</sequence>
<dbReference type="Proteomes" id="UP000632138">
    <property type="component" value="Unassembled WGS sequence"/>
</dbReference>
<evidence type="ECO:0000313" key="2">
    <source>
        <dbReference type="Proteomes" id="UP000632138"/>
    </source>
</evidence>
<accession>A0ABS2AFE4</accession>
<protein>
    <submittedName>
        <fullName evidence="1">Uncharacterized protein</fullName>
    </submittedName>
</protein>
<comment type="caution">
    <text evidence="1">The sequence shown here is derived from an EMBL/GenBank/DDBJ whole genome shotgun (WGS) entry which is preliminary data.</text>
</comment>
<keyword evidence="2" id="KW-1185">Reference proteome</keyword>